<gene>
    <name evidence="1" type="ORF">HPB47_000356</name>
</gene>
<keyword evidence="2" id="KW-1185">Reference proteome</keyword>
<dbReference type="EMBL" id="JABSTQ010010044">
    <property type="protein sequence ID" value="KAG0423866.1"/>
    <property type="molecule type" value="Genomic_DNA"/>
</dbReference>
<sequence>MAEKTSSTAHLPDPASSKDESEDKVLAEDSADTEAVDEELDDLLDSFLGILVSRGPIGLNCLNNIYLFTGALQDFEKPSSSGNGEPPKEKKENCLNRSGGGLNDHPWTAEFSQFADVMNTFLEEEPQLKEQFTKITQTANRAATAATDEEFAATLNETLKSISDTALSFGGMMQNLLSKELLYPALRDIVDKYPDWLAERRASLPVADYERYNSQYELMKQVCQEFEQEQPGDSAETGKASATAAESAAAAALARQLCAM</sequence>
<evidence type="ECO:0000313" key="1">
    <source>
        <dbReference type="EMBL" id="KAG0423866.1"/>
    </source>
</evidence>
<reference evidence="1 2" key="1">
    <citation type="journal article" date="2020" name="Cell">
        <title>Large-Scale Comparative Analyses of Tick Genomes Elucidate Their Genetic Diversity and Vector Capacities.</title>
        <authorList>
            <consortium name="Tick Genome and Microbiome Consortium (TIGMIC)"/>
            <person name="Jia N."/>
            <person name="Wang J."/>
            <person name="Shi W."/>
            <person name="Du L."/>
            <person name="Sun Y."/>
            <person name="Zhan W."/>
            <person name="Jiang J.F."/>
            <person name="Wang Q."/>
            <person name="Zhang B."/>
            <person name="Ji P."/>
            <person name="Bell-Sakyi L."/>
            <person name="Cui X.M."/>
            <person name="Yuan T.T."/>
            <person name="Jiang B.G."/>
            <person name="Yang W.F."/>
            <person name="Lam T.T."/>
            <person name="Chang Q.C."/>
            <person name="Ding S.J."/>
            <person name="Wang X.J."/>
            <person name="Zhu J.G."/>
            <person name="Ruan X.D."/>
            <person name="Zhao L."/>
            <person name="Wei J.T."/>
            <person name="Ye R.Z."/>
            <person name="Que T.C."/>
            <person name="Du C.H."/>
            <person name="Zhou Y.H."/>
            <person name="Cheng J.X."/>
            <person name="Dai P.F."/>
            <person name="Guo W.B."/>
            <person name="Han X.H."/>
            <person name="Huang E.J."/>
            <person name="Li L.F."/>
            <person name="Wei W."/>
            <person name="Gao Y.C."/>
            <person name="Liu J.Z."/>
            <person name="Shao H.Z."/>
            <person name="Wang X."/>
            <person name="Wang C.C."/>
            <person name="Yang T.C."/>
            <person name="Huo Q.B."/>
            <person name="Li W."/>
            <person name="Chen H.Y."/>
            <person name="Chen S.E."/>
            <person name="Zhou L.G."/>
            <person name="Ni X.B."/>
            <person name="Tian J.H."/>
            <person name="Sheng Y."/>
            <person name="Liu T."/>
            <person name="Pan Y.S."/>
            <person name="Xia L.Y."/>
            <person name="Li J."/>
            <person name="Zhao F."/>
            <person name="Cao W.C."/>
        </authorList>
    </citation>
    <scope>NUCLEOTIDE SEQUENCE [LARGE SCALE GENOMIC DNA]</scope>
    <source>
        <strain evidence="1">Iper-2018</strain>
    </source>
</reference>
<evidence type="ECO:0000313" key="2">
    <source>
        <dbReference type="Proteomes" id="UP000805193"/>
    </source>
</evidence>
<comment type="caution">
    <text evidence="1">The sequence shown here is derived from an EMBL/GenBank/DDBJ whole genome shotgun (WGS) entry which is preliminary data.</text>
</comment>
<name>A0AC60PRY7_IXOPE</name>
<protein>
    <submittedName>
        <fullName evidence="1">Uncharacterized protein</fullName>
    </submittedName>
</protein>
<dbReference type="Proteomes" id="UP000805193">
    <property type="component" value="Unassembled WGS sequence"/>
</dbReference>
<organism evidence="1 2">
    <name type="scientific">Ixodes persulcatus</name>
    <name type="common">Taiga tick</name>
    <dbReference type="NCBI Taxonomy" id="34615"/>
    <lineage>
        <taxon>Eukaryota</taxon>
        <taxon>Metazoa</taxon>
        <taxon>Ecdysozoa</taxon>
        <taxon>Arthropoda</taxon>
        <taxon>Chelicerata</taxon>
        <taxon>Arachnida</taxon>
        <taxon>Acari</taxon>
        <taxon>Parasitiformes</taxon>
        <taxon>Ixodida</taxon>
        <taxon>Ixodoidea</taxon>
        <taxon>Ixodidae</taxon>
        <taxon>Ixodinae</taxon>
        <taxon>Ixodes</taxon>
    </lineage>
</organism>
<accession>A0AC60PRY7</accession>
<proteinExistence type="predicted"/>